<comment type="caution">
    <text evidence="2">The sequence shown here is derived from an EMBL/GenBank/DDBJ whole genome shotgun (WGS) entry which is preliminary data.</text>
</comment>
<accession>A0A502D4I5</accession>
<name>A0A502D4I5_9MICO</name>
<organism evidence="2 3">
    <name type="scientific">Pedococcus bigeumensis</name>
    <dbReference type="NCBI Taxonomy" id="433644"/>
    <lineage>
        <taxon>Bacteria</taxon>
        <taxon>Bacillati</taxon>
        <taxon>Actinomycetota</taxon>
        <taxon>Actinomycetes</taxon>
        <taxon>Micrococcales</taxon>
        <taxon>Intrasporangiaceae</taxon>
        <taxon>Pedococcus</taxon>
    </lineage>
</organism>
<keyword evidence="3" id="KW-1185">Reference proteome</keyword>
<proteinExistence type="predicted"/>
<dbReference type="Proteomes" id="UP000317722">
    <property type="component" value="Unassembled WGS sequence"/>
</dbReference>
<evidence type="ECO:0000313" key="2">
    <source>
        <dbReference type="EMBL" id="TPG19016.1"/>
    </source>
</evidence>
<feature type="transmembrane region" description="Helical" evidence="1">
    <location>
        <begin position="107"/>
        <end position="133"/>
    </location>
</feature>
<keyword evidence="1" id="KW-0812">Transmembrane</keyword>
<protein>
    <recommendedName>
        <fullName evidence="4">Membrane protein YqaA with SNARE-associated domain</fullName>
    </recommendedName>
</protein>
<sequence length="165" mass="17305">MTTALLYLALGGLGYGIVSAFIPLLNAEAFVVAAAAGGASAAVWGVAGASLGQTVGKVAIFVMVRKGVHRRFLRERRRRPAQQPTSAWRLRLRDWSARLLLQLDRPWVGGLVVLVSASAGLPPLAVVAVVAGLRRTPLAMFTVAVLLGRAARFAALAWPVAAIAS</sequence>
<keyword evidence="1" id="KW-0472">Membrane</keyword>
<gene>
    <name evidence="2" type="ORF">EAH86_00340</name>
</gene>
<feature type="transmembrane region" description="Helical" evidence="1">
    <location>
        <begin position="139"/>
        <end position="164"/>
    </location>
</feature>
<evidence type="ECO:0008006" key="4">
    <source>
        <dbReference type="Google" id="ProtNLM"/>
    </source>
</evidence>
<reference evidence="2 3" key="1">
    <citation type="journal article" date="2019" name="Environ. Microbiol.">
        <title>Species interactions and distinct microbial communities in high Arctic permafrost affected cryosols are associated with the CH4 and CO2 gas fluxes.</title>
        <authorList>
            <person name="Altshuler I."/>
            <person name="Hamel J."/>
            <person name="Turney S."/>
            <person name="Magnuson E."/>
            <person name="Levesque R."/>
            <person name="Greer C."/>
            <person name="Whyte L.G."/>
        </authorList>
    </citation>
    <scope>NUCLEOTIDE SEQUENCE [LARGE SCALE GENOMIC DNA]</scope>
    <source>
        <strain evidence="2 3">S9.3A</strain>
    </source>
</reference>
<dbReference type="EMBL" id="RCZM01000001">
    <property type="protein sequence ID" value="TPG19016.1"/>
    <property type="molecule type" value="Genomic_DNA"/>
</dbReference>
<feature type="transmembrane region" description="Helical" evidence="1">
    <location>
        <begin position="44"/>
        <end position="64"/>
    </location>
</feature>
<evidence type="ECO:0000256" key="1">
    <source>
        <dbReference type="SAM" id="Phobius"/>
    </source>
</evidence>
<dbReference type="RefSeq" id="WP_140736654.1">
    <property type="nucleotide sequence ID" value="NZ_RCZM01000001.1"/>
</dbReference>
<keyword evidence="1" id="KW-1133">Transmembrane helix</keyword>
<evidence type="ECO:0000313" key="3">
    <source>
        <dbReference type="Proteomes" id="UP000317722"/>
    </source>
</evidence>
<dbReference type="AlphaFoldDB" id="A0A502D4I5"/>